<accession>A0AA39RBK2</accession>
<evidence type="ECO:0000256" key="6">
    <source>
        <dbReference type="ARBA" id="ARBA00023136"/>
    </source>
</evidence>
<dbReference type="GO" id="GO:0043022">
    <property type="term" value="F:ribosome binding"/>
    <property type="evidence" value="ECO:0007669"/>
    <property type="project" value="InterPro"/>
</dbReference>
<dbReference type="AlphaFoldDB" id="A0AA39RBK2"/>
<evidence type="ECO:0000313" key="11">
    <source>
        <dbReference type="Proteomes" id="UP001166286"/>
    </source>
</evidence>
<dbReference type="Pfam" id="PF07766">
    <property type="entry name" value="LETM1_RBD"/>
    <property type="match status" value="1"/>
</dbReference>
<sequence length="349" mass="39816">MASFSRSCCRPSSTTSVLLFCHFINPKLLNNSLRTYATTQAKPLKHKPSVSKPHIQWKSKSTPAISSKPPIPLQSISQQPPPSAALNPPSTTHPPPLDLPSKDPETPPYKYYYRLGKAYATFYKTGLKAIWTNHKAVRALNPPSDLLAAVRSDRLTRANFQLIHRSRADIRKIPPFILLWLVCGEFTPLVVYYVSAIVPRTIWIPKQFEAARQKAEARRRAAREKTTTTETTRKLTVSLLDGVESMQAEPKQQFYTCVAQSYGLYPAWWDRLFGSLIPQWEVKRRLYDHAEYLDTDDFAIERDGGEGGLGREEVVRACEERAVDVLGREPEELRRDLTEYFQIKKDKGR</sequence>
<protein>
    <recommendedName>
        <fullName evidence="9">Letm1 RBD domain-containing protein</fullName>
    </recommendedName>
</protein>
<keyword evidence="4 8" id="KW-1133">Transmembrane helix</keyword>
<evidence type="ECO:0000256" key="2">
    <source>
        <dbReference type="ARBA" id="ARBA00022692"/>
    </source>
</evidence>
<proteinExistence type="predicted"/>
<evidence type="ECO:0000259" key="9">
    <source>
        <dbReference type="Pfam" id="PF07766"/>
    </source>
</evidence>
<dbReference type="PANTHER" id="PTHR14009">
    <property type="entry name" value="LEUCINE ZIPPER-EF-HAND CONTAINING TRANSMEMBRANE PROTEIN"/>
    <property type="match status" value="1"/>
</dbReference>
<dbReference type="GO" id="GO:0030003">
    <property type="term" value="P:intracellular monoatomic cation homeostasis"/>
    <property type="evidence" value="ECO:0007669"/>
    <property type="project" value="TreeGrafter"/>
</dbReference>
<comment type="subcellular location">
    <subcellularLocation>
        <location evidence="1">Mitochondrion inner membrane</location>
        <topology evidence="1">Single-pass membrane protein</topology>
    </subcellularLocation>
</comment>
<evidence type="ECO:0000256" key="5">
    <source>
        <dbReference type="ARBA" id="ARBA00023128"/>
    </source>
</evidence>
<feature type="region of interest" description="Disordered" evidence="7">
    <location>
        <begin position="42"/>
        <end position="104"/>
    </location>
</feature>
<keyword evidence="2 8" id="KW-0812">Transmembrane</keyword>
<comment type="caution">
    <text evidence="10">The sequence shown here is derived from an EMBL/GenBank/DDBJ whole genome shotgun (WGS) entry which is preliminary data.</text>
</comment>
<evidence type="ECO:0000313" key="10">
    <source>
        <dbReference type="EMBL" id="KAK0517328.1"/>
    </source>
</evidence>
<feature type="transmembrane region" description="Helical" evidence="8">
    <location>
        <begin position="173"/>
        <end position="194"/>
    </location>
</feature>
<feature type="compositionally biased region" description="Low complexity" evidence="7">
    <location>
        <begin position="65"/>
        <end position="78"/>
    </location>
</feature>
<dbReference type="PANTHER" id="PTHR14009:SF6">
    <property type="entry name" value="LETM1 RBD DOMAIN-CONTAINING PROTEIN"/>
    <property type="match status" value="1"/>
</dbReference>
<evidence type="ECO:0000256" key="1">
    <source>
        <dbReference type="ARBA" id="ARBA00004434"/>
    </source>
</evidence>
<keyword evidence="6 8" id="KW-0472">Membrane</keyword>
<evidence type="ECO:0000256" key="4">
    <source>
        <dbReference type="ARBA" id="ARBA00022989"/>
    </source>
</evidence>
<gene>
    <name evidence="10" type="ORF">JMJ35_000483</name>
</gene>
<feature type="domain" description="Letm1 RBD" evidence="9">
    <location>
        <begin position="279"/>
        <end position="346"/>
    </location>
</feature>
<reference evidence="10" key="1">
    <citation type="submission" date="2023-03" db="EMBL/GenBank/DDBJ databases">
        <title>Complete genome of Cladonia borealis.</title>
        <authorList>
            <person name="Park H."/>
        </authorList>
    </citation>
    <scope>NUCLEOTIDE SEQUENCE</scope>
    <source>
        <strain evidence="10">ANT050790</strain>
    </source>
</reference>
<dbReference type="GO" id="GO:0005743">
    <property type="term" value="C:mitochondrial inner membrane"/>
    <property type="evidence" value="ECO:0007669"/>
    <property type="project" value="UniProtKB-SubCell"/>
</dbReference>
<dbReference type="Proteomes" id="UP001166286">
    <property type="component" value="Unassembled WGS sequence"/>
</dbReference>
<evidence type="ECO:0000256" key="7">
    <source>
        <dbReference type="SAM" id="MobiDB-lite"/>
    </source>
</evidence>
<evidence type="ECO:0000256" key="8">
    <source>
        <dbReference type="SAM" id="Phobius"/>
    </source>
</evidence>
<dbReference type="InterPro" id="IPR044202">
    <property type="entry name" value="LETM1/MDM38-like"/>
</dbReference>
<dbReference type="EMBL" id="JAFEKC020000001">
    <property type="protein sequence ID" value="KAK0517328.1"/>
    <property type="molecule type" value="Genomic_DNA"/>
</dbReference>
<evidence type="ECO:0000256" key="3">
    <source>
        <dbReference type="ARBA" id="ARBA00022792"/>
    </source>
</evidence>
<keyword evidence="11" id="KW-1185">Reference proteome</keyword>
<keyword evidence="5" id="KW-0496">Mitochondrion</keyword>
<dbReference type="InterPro" id="IPR033122">
    <property type="entry name" value="LETM1-like_RBD"/>
</dbReference>
<name>A0AA39RBK2_9LECA</name>
<organism evidence="10 11">
    <name type="scientific">Cladonia borealis</name>
    <dbReference type="NCBI Taxonomy" id="184061"/>
    <lineage>
        <taxon>Eukaryota</taxon>
        <taxon>Fungi</taxon>
        <taxon>Dikarya</taxon>
        <taxon>Ascomycota</taxon>
        <taxon>Pezizomycotina</taxon>
        <taxon>Lecanoromycetes</taxon>
        <taxon>OSLEUM clade</taxon>
        <taxon>Lecanoromycetidae</taxon>
        <taxon>Lecanorales</taxon>
        <taxon>Lecanorineae</taxon>
        <taxon>Cladoniaceae</taxon>
        <taxon>Cladonia</taxon>
    </lineage>
</organism>
<keyword evidence="3" id="KW-0999">Mitochondrion inner membrane</keyword>